<dbReference type="AlphaFoldDB" id="A0A8W8NYF1"/>
<feature type="region of interest" description="Disordered" evidence="1">
    <location>
        <begin position="78"/>
        <end position="97"/>
    </location>
</feature>
<protein>
    <submittedName>
        <fullName evidence="2">Uncharacterized protein</fullName>
    </submittedName>
</protein>
<dbReference type="Proteomes" id="UP000005408">
    <property type="component" value="Unassembled WGS sequence"/>
</dbReference>
<evidence type="ECO:0000313" key="3">
    <source>
        <dbReference type="Proteomes" id="UP000005408"/>
    </source>
</evidence>
<reference evidence="2" key="1">
    <citation type="submission" date="2022-08" db="UniProtKB">
        <authorList>
            <consortium name="EnsemblMetazoa"/>
        </authorList>
    </citation>
    <scope>IDENTIFICATION</scope>
    <source>
        <strain evidence="2">05x7-T-G4-1.051#20</strain>
    </source>
</reference>
<name>A0A8W8NYF1_MAGGI</name>
<dbReference type="EnsemblMetazoa" id="G857.1">
    <property type="protein sequence ID" value="G857.1:cds"/>
    <property type="gene ID" value="G857"/>
</dbReference>
<feature type="region of interest" description="Disordered" evidence="1">
    <location>
        <begin position="48"/>
        <end position="71"/>
    </location>
</feature>
<proteinExistence type="predicted"/>
<evidence type="ECO:0000256" key="1">
    <source>
        <dbReference type="SAM" id="MobiDB-lite"/>
    </source>
</evidence>
<keyword evidence="3" id="KW-1185">Reference proteome</keyword>
<accession>A0A8W8NYF1</accession>
<sequence>MPRKRQRTEVPTSAMAITKTKGTKRVLDPVDNTQIDYDKLADAIIRKQNRPGPQLIQDNPSSDISGSSGIVVDNDVEQPTLQPPTIEPQNASAGEMHVQHAMNSSLNMHETAQSSFLNSFGGNCAA</sequence>
<feature type="compositionally biased region" description="Low complexity" evidence="1">
    <location>
        <begin position="61"/>
        <end position="71"/>
    </location>
</feature>
<organism evidence="2 3">
    <name type="scientific">Magallana gigas</name>
    <name type="common">Pacific oyster</name>
    <name type="synonym">Crassostrea gigas</name>
    <dbReference type="NCBI Taxonomy" id="29159"/>
    <lineage>
        <taxon>Eukaryota</taxon>
        <taxon>Metazoa</taxon>
        <taxon>Spiralia</taxon>
        <taxon>Lophotrochozoa</taxon>
        <taxon>Mollusca</taxon>
        <taxon>Bivalvia</taxon>
        <taxon>Autobranchia</taxon>
        <taxon>Pteriomorphia</taxon>
        <taxon>Ostreida</taxon>
        <taxon>Ostreoidea</taxon>
        <taxon>Ostreidae</taxon>
        <taxon>Magallana</taxon>
    </lineage>
</organism>
<evidence type="ECO:0000313" key="2">
    <source>
        <dbReference type="EnsemblMetazoa" id="G857.1:cds"/>
    </source>
</evidence>